<evidence type="ECO:0000256" key="4">
    <source>
        <dbReference type="ARBA" id="ARBA00023136"/>
    </source>
</evidence>
<evidence type="ECO:0000256" key="5">
    <source>
        <dbReference type="ARBA" id="ARBA00023224"/>
    </source>
</evidence>
<dbReference type="PROSITE" id="PS50111">
    <property type="entry name" value="CHEMOTAXIS_TRANSDUC_2"/>
    <property type="match status" value="1"/>
</dbReference>
<dbReference type="PANTHER" id="PTHR32089">
    <property type="entry name" value="METHYL-ACCEPTING CHEMOTAXIS PROTEIN MCPB"/>
    <property type="match status" value="1"/>
</dbReference>
<dbReference type="InterPro" id="IPR000700">
    <property type="entry name" value="PAS-assoc_C"/>
</dbReference>
<dbReference type="GO" id="GO:0007165">
    <property type="term" value="P:signal transduction"/>
    <property type="evidence" value="ECO:0007669"/>
    <property type="project" value="UniProtKB-KW"/>
</dbReference>
<evidence type="ECO:0000313" key="13">
    <source>
        <dbReference type="Proteomes" id="UP000182276"/>
    </source>
</evidence>
<dbReference type="InterPro" id="IPR004089">
    <property type="entry name" value="MCPsignal_dom"/>
</dbReference>
<dbReference type="GO" id="GO:0016020">
    <property type="term" value="C:membrane"/>
    <property type="evidence" value="ECO:0007669"/>
    <property type="project" value="UniProtKB-SubCell"/>
</dbReference>
<dbReference type="SUPFAM" id="SSF55785">
    <property type="entry name" value="PYP-like sensor domain (PAS domain)"/>
    <property type="match status" value="2"/>
</dbReference>
<dbReference type="NCBIfam" id="TIGR00229">
    <property type="entry name" value="sensory_box"/>
    <property type="match status" value="2"/>
</dbReference>
<dbReference type="PROSITE" id="PS50113">
    <property type="entry name" value="PAC"/>
    <property type="match status" value="1"/>
</dbReference>
<dbReference type="InterPro" id="IPR035965">
    <property type="entry name" value="PAS-like_dom_sf"/>
</dbReference>
<evidence type="ECO:0000256" key="6">
    <source>
        <dbReference type="PROSITE-ProRule" id="PRU00284"/>
    </source>
</evidence>
<dbReference type="EMBL" id="FNHO01000003">
    <property type="protein sequence ID" value="SDM27223.1"/>
    <property type="molecule type" value="Genomic_DNA"/>
</dbReference>
<dbReference type="EMBL" id="CP007511">
    <property type="protein sequence ID" value="AJE15320.1"/>
    <property type="molecule type" value="Genomic_DNA"/>
</dbReference>
<keyword evidence="2" id="KW-0812">Transmembrane</keyword>
<evidence type="ECO:0000259" key="7">
    <source>
        <dbReference type="PROSITE" id="PS50111"/>
    </source>
</evidence>
<organism evidence="10 12">
    <name type="scientific">Stutzerimonas balearica DSM 6083</name>
    <dbReference type="NCBI Taxonomy" id="1123016"/>
    <lineage>
        <taxon>Bacteria</taxon>
        <taxon>Pseudomonadati</taxon>
        <taxon>Pseudomonadota</taxon>
        <taxon>Gammaproteobacteria</taxon>
        <taxon>Pseudomonadales</taxon>
        <taxon>Pseudomonadaceae</taxon>
        <taxon>Stutzerimonas</taxon>
    </lineage>
</organism>
<dbReference type="CDD" id="cd00130">
    <property type="entry name" value="PAS"/>
    <property type="match status" value="2"/>
</dbReference>
<feature type="domain" description="PAC" evidence="9">
    <location>
        <begin position="214"/>
        <end position="266"/>
    </location>
</feature>
<evidence type="ECO:0000313" key="11">
    <source>
        <dbReference type="EMBL" id="SDM27223.1"/>
    </source>
</evidence>
<reference evidence="11 13" key="2">
    <citation type="submission" date="2016-10" db="EMBL/GenBank/DDBJ databases">
        <authorList>
            <person name="Varghese N."/>
            <person name="Submissions S."/>
        </authorList>
    </citation>
    <scope>NUCLEOTIDE SEQUENCE [LARGE SCALE GENOMIC DNA]</scope>
    <source>
        <strain evidence="11 13">DSM 6083</strain>
    </source>
</reference>
<feature type="domain" description="Methyl-accepting transducer" evidence="7">
    <location>
        <begin position="264"/>
        <end position="441"/>
    </location>
</feature>
<name>A0A8D4C2Z6_9GAMM</name>
<dbReference type="GeneID" id="77260202"/>
<keyword evidence="13" id="KW-1185">Reference proteome</keyword>
<dbReference type="RefSeq" id="WP_043220188.1">
    <property type="nucleotide sequence ID" value="NZ_CP007511.1"/>
</dbReference>
<reference evidence="12" key="1">
    <citation type="submission" date="2014-03" db="EMBL/GenBank/DDBJ databases">
        <title>Complete genome of Pseudomonas balearica DSM 6083T, a sewage water isolate from an enrichment with 2-methylnaphthalene.</title>
        <authorList>
            <person name="Salva-Serra F."/>
            <person name="Jaen-Luchoro D."/>
            <person name="Busquets A."/>
            <person name="Pena A."/>
            <person name="Gomila M."/>
            <person name="Bosch R."/>
            <person name="Nogales B."/>
            <person name="Garcia-Valdes E."/>
            <person name="Lalucat J."/>
            <person name="Bennasar A."/>
        </authorList>
    </citation>
    <scope>NUCLEOTIDE SEQUENCE [LARGE SCALE GENOMIC DNA]</scope>
    <source>
        <strain evidence="12">DSM 6083</strain>
    </source>
</reference>
<dbReference type="Proteomes" id="UP000031271">
    <property type="component" value="Chromosome"/>
</dbReference>
<evidence type="ECO:0000256" key="3">
    <source>
        <dbReference type="ARBA" id="ARBA00022989"/>
    </source>
</evidence>
<dbReference type="KEGG" id="pbm:CL52_09770"/>
<dbReference type="SMART" id="SM00091">
    <property type="entry name" value="PAS"/>
    <property type="match status" value="2"/>
</dbReference>
<sequence>MFNNQLKRELSALREEASISRQIKDSLYREMMVLEVDPQGRIQHANETFLAEMGYRRDELLGRPLDGLFSAQFRSEANYSRLQTAIRQGEHLSGAYRLLRADGKEAWLRSIWQPIKAADGALLHITLCANNLTRTIESSREAESVINALQRSTAVIEFDLSGHVLTANQRFLDGMGYRLEQIQGKHHRMFCEREEAESAEYRAFWERLNRGDFVAARFKRIDALGRPVWLEASYNPVHDAYGKLYKVIKFATVITEQVQREMAVAEAATIAYSTSQQTDLSAQRGAQVVQQTVEVMHQIAQQMQDASDGIEALDKQSQLISAILKTISGIADQTNLLALNAAIEAARAGDQGRGFAVVADEVRQLAARTSKAAEEIVGVVQKNQDLAQAAVHSMSASRSQAEQGLEFANQAGAVIVEIQDGAQRVVSAVGQFASQLNSDNR</sequence>
<dbReference type="Proteomes" id="UP000182276">
    <property type="component" value="Unassembled WGS sequence"/>
</dbReference>
<dbReference type="PANTHER" id="PTHR32089:SF112">
    <property type="entry name" value="LYSOZYME-LIKE PROTEIN-RELATED"/>
    <property type="match status" value="1"/>
</dbReference>
<dbReference type="SMART" id="SM00086">
    <property type="entry name" value="PAC"/>
    <property type="match status" value="2"/>
</dbReference>
<evidence type="ECO:0000256" key="1">
    <source>
        <dbReference type="ARBA" id="ARBA00004370"/>
    </source>
</evidence>
<dbReference type="GO" id="GO:0006935">
    <property type="term" value="P:chemotaxis"/>
    <property type="evidence" value="ECO:0007669"/>
    <property type="project" value="UniProtKB-ARBA"/>
</dbReference>
<dbReference type="InterPro" id="IPR013655">
    <property type="entry name" value="PAS_fold_3"/>
</dbReference>
<feature type="domain" description="PAS" evidence="8">
    <location>
        <begin position="33"/>
        <end position="89"/>
    </location>
</feature>
<dbReference type="Pfam" id="PF13426">
    <property type="entry name" value="PAS_9"/>
    <property type="match status" value="1"/>
</dbReference>
<dbReference type="Pfam" id="PF00015">
    <property type="entry name" value="MCPsignal"/>
    <property type="match status" value="1"/>
</dbReference>
<dbReference type="SUPFAM" id="SSF58104">
    <property type="entry name" value="Methyl-accepting chemotaxis protein (MCP) signaling domain"/>
    <property type="match status" value="1"/>
</dbReference>
<reference evidence="10 12" key="3">
    <citation type="journal article" name="Genome Announc.">
        <title>Complete Genome Sequence of Pseudomonas balearica DSM 6083T.</title>
        <authorList>
            <person name="Bennasar-Figueras A."/>
            <person name="Salva-Serra F."/>
            <person name="Jaen-Luchoro D."/>
            <person name="Segui C."/>
            <person name="Aliaga F."/>
            <person name="Busquets A."/>
            <person name="Gomila M."/>
            <person name="Moore E.R."/>
            <person name="Lalucat J."/>
        </authorList>
    </citation>
    <scope>NUCLEOTIDE SEQUENCE [LARGE SCALE GENOMIC DNA]</scope>
    <source>
        <strain evidence="12">DSM 6083</strain>
        <strain evidence="10">DSM6083</strain>
    </source>
</reference>
<dbReference type="PROSITE" id="PS50112">
    <property type="entry name" value="PAS"/>
    <property type="match status" value="1"/>
</dbReference>
<evidence type="ECO:0000256" key="2">
    <source>
        <dbReference type="ARBA" id="ARBA00022692"/>
    </source>
</evidence>
<comment type="subcellular location">
    <subcellularLocation>
        <location evidence="1">Membrane</location>
    </subcellularLocation>
</comment>
<evidence type="ECO:0000259" key="8">
    <source>
        <dbReference type="PROSITE" id="PS50112"/>
    </source>
</evidence>
<dbReference type="InterPro" id="IPR000014">
    <property type="entry name" value="PAS"/>
</dbReference>
<keyword evidence="5 6" id="KW-0807">Transducer</keyword>
<dbReference type="Gene3D" id="1.10.287.950">
    <property type="entry name" value="Methyl-accepting chemotaxis protein"/>
    <property type="match status" value="1"/>
</dbReference>
<accession>A0A8D4C2Z6</accession>
<dbReference type="Gene3D" id="3.30.450.20">
    <property type="entry name" value="PAS domain"/>
    <property type="match status" value="2"/>
</dbReference>
<gene>
    <name evidence="10" type="ORF">CL52_09770</name>
    <name evidence="11" type="ORF">SAMN05660875_103384</name>
</gene>
<keyword evidence="4" id="KW-0472">Membrane</keyword>
<protein>
    <submittedName>
        <fullName evidence="10">Chemotaxis protein</fullName>
    </submittedName>
    <submittedName>
        <fullName evidence="11">Methyl-accepting chemotaxis sensory transducer with Pas/Pac sensor</fullName>
    </submittedName>
</protein>
<dbReference type="AlphaFoldDB" id="A0A8D4C2Z6"/>
<dbReference type="InterPro" id="IPR001610">
    <property type="entry name" value="PAC"/>
</dbReference>
<dbReference type="Pfam" id="PF08447">
    <property type="entry name" value="PAS_3"/>
    <property type="match status" value="1"/>
</dbReference>
<evidence type="ECO:0000259" key="9">
    <source>
        <dbReference type="PROSITE" id="PS50113"/>
    </source>
</evidence>
<keyword evidence="3" id="KW-1133">Transmembrane helix</keyword>
<evidence type="ECO:0000313" key="12">
    <source>
        <dbReference type="Proteomes" id="UP000031271"/>
    </source>
</evidence>
<proteinExistence type="predicted"/>
<dbReference type="SMART" id="SM00283">
    <property type="entry name" value="MA"/>
    <property type="match status" value="1"/>
</dbReference>
<evidence type="ECO:0000313" key="10">
    <source>
        <dbReference type="EMBL" id="AJE15320.1"/>
    </source>
</evidence>